<evidence type="ECO:0000313" key="3">
    <source>
        <dbReference type="Proteomes" id="UP000250266"/>
    </source>
</evidence>
<organism evidence="2 3">
    <name type="scientific">Lepidopterella palustris CBS 459.81</name>
    <dbReference type="NCBI Taxonomy" id="1314670"/>
    <lineage>
        <taxon>Eukaryota</taxon>
        <taxon>Fungi</taxon>
        <taxon>Dikarya</taxon>
        <taxon>Ascomycota</taxon>
        <taxon>Pezizomycotina</taxon>
        <taxon>Dothideomycetes</taxon>
        <taxon>Pleosporomycetidae</taxon>
        <taxon>Mytilinidiales</taxon>
        <taxon>Argynnaceae</taxon>
        <taxon>Lepidopterella</taxon>
    </lineage>
</organism>
<dbReference type="Pfam" id="PF22917">
    <property type="entry name" value="PRISE"/>
    <property type="match status" value="1"/>
</dbReference>
<proteinExistence type="predicted"/>
<feature type="domain" description="PRISE-like Rossmann-fold" evidence="1">
    <location>
        <begin position="30"/>
        <end position="257"/>
    </location>
</feature>
<dbReference type="PANTHER" id="PTHR32487:SF29">
    <property type="entry name" value="NAD-DEPENDENT EPIMERASE_DEHYDRATASE DOMAIN-CONTAINING PROTEIN"/>
    <property type="match status" value="1"/>
</dbReference>
<dbReference type="InterPro" id="IPR055222">
    <property type="entry name" value="PRISE-like_Rossmann-fold"/>
</dbReference>
<dbReference type="EMBL" id="KV744901">
    <property type="protein sequence ID" value="OCK82028.1"/>
    <property type="molecule type" value="Genomic_DNA"/>
</dbReference>
<sequence>MSTQTVFSKGTFHGLPSFPDHDGKKYSVIVTGANGITGAHIIRTLSESPSRWETIYGLSRKSPETTVSPNVKSLAIDFLKSPEEIAEKLKTNAIKADYVFFASYVQPPPKAGQGLWSDVEETERLNMLLLTNFLTALTLAAIIPNRVLLQTGAKHYGVHLGPTLTPMEESDPRFLAEPNFYFPQEDFLWKWCRENNTSWSVTRPGFIIGAVRHAAMNLSYGLGVYASVQKELGRPLEFPGDVEAWEAEKHLSAAKLIGYHADLFTYGKFWPVLAKWYGIEYGVPEVEEGKFQVLEMATRPPPRGFGQAGKVKLSWSFEAWAKRPEVLSAWKSIKDTFGLEELKDPFANVKDVFGLLDGEILGPWGRSISMNKSRKLGWHGFVDTDDGIFDAIQEMAAMKMLPPVEKQDNLAIKYCGY</sequence>
<dbReference type="CDD" id="cd08948">
    <property type="entry name" value="5beta-POR_like_SDR_a"/>
    <property type="match status" value="1"/>
</dbReference>
<accession>A0A8E2EDV2</accession>
<reference evidence="2 3" key="1">
    <citation type="journal article" date="2016" name="Nat. Commun.">
        <title>Ectomycorrhizal ecology is imprinted in the genome of the dominant symbiotic fungus Cenococcum geophilum.</title>
        <authorList>
            <consortium name="DOE Joint Genome Institute"/>
            <person name="Peter M."/>
            <person name="Kohler A."/>
            <person name="Ohm R.A."/>
            <person name="Kuo A."/>
            <person name="Krutzmann J."/>
            <person name="Morin E."/>
            <person name="Arend M."/>
            <person name="Barry K.W."/>
            <person name="Binder M."/>
            <person name="Choi C."/>
            <person name="Clum A."/>
            <person name="Copeland A."/>
            <person name="Grisel N."/>
            <person name="Haridas S."/>
            <person name="Kipfer T."/>
            <person name="LaButti K."/>
            <person name="Lindquist E."/>
            <person name="Lipzen A."/>
            <person name="Maire R."/>
            <person name="Meier B."/>
            <person name="Mihaltcheva S."/>
            <person name="Molinier V."/>
            <person name="Murat C."/>
            <person name="Poggeler S."/>
            <person name="Quandt C.A."/>
            <person name="Sperisen C."/>
            <person name="Tritt A."/>
            <person name="Tisserant E."/>
            <person name="Crous P.W."/>
            <person name="Henrissat B."/>
            <person name="Nehls U."/>
            <person name="Egli S."/>
            <person name="Spatafora J.W."/>
            <person name="Grigoriev I.V."/>
            <person name="Martin F.M."/>
        </authorList>
    </citation>
    <scope>NUCLEOTIDE SEQUENCE [LARGE SCALE GENOMIC DNA]</scope>
    <source>
        <strain evidence="2 3">CBS 459.81</strain>
    </source>
</reference>
<dbReference type="InterPro" id="IPR036291">
    <property type="entry name" value="NAD(P)-bd_dom_sf"/>
</dbReference>
<dbReference type="PANTHER" id="PTHR32487">
    <property type="entry name" value="3-OXO-DELTA(4,5)-STEROID 5-BETA-REDUCTASE"/>
    <property type="match status" value="1"/>
</dbReference>
<evidence type="ECO:0000313" key="2">
    <source>
        <dbReference type="EMBL" id="OCK82028.1"/>
    </source>
</evidence>
<protein>
    <recommendedName>
        <fullName evidence="1">PRISE-like Rossmann-fold domain-containing protein</fullName>
    </recommendedName>
</protein>
<dbReference type="SUPFAM" id="SSF51735">
    <property type="entry name" value="NAD(P)-binding Rossmann-fold domains"/>
    <property type="match status" value="1"/>
</dbReference>
<keyword evidence="3" id="KW-1185">Reference proteome</keyword>
<name>A0A8E2EDV2_9PEZI</name>
<dbReference type="AlphaFoldDB" id="A0A8E2EDV2"/>
<dbReference type="Proteomes" id="UP000250266">
    <property type="component" value="Unassembled WGS sequence"/>
</dbReference>
<gene>
    <name evidence="2" type="ORF">K432DRAFT_433754</name>
</gene>
<evidence type="ECO:0000259" key="1">
    <source>
        <dbReference type="Pfam" id="PF22917"/>
    </source>
</evidence>
<dbReference type="OrthoDB" id="1731983at2759"/>
<dbReference type="Gene3D" id="3.40.50.720">
    <property type="entry name" value="NAD(P)-binding Rossmann-like Domain"/>
    <property type="match status" value="1"/>
</dbReference>